<evidence type="ECO:0000313" key="3">
    <source>
        <dbReference type="Proteomes" id="UP000780768"/>
    </source>
</evidence>
<reference evidence="2" key="2">
    <citation type="submission" date="2021-09" db="EMBL/GenBank/DDBJ databases">
        <authorList>
            <person name="Gilroy R."/>
        </authorList>
    </citation>
    <scope>NUCLEOTIDE SEQUENCE</scope>
    <source>
        <strain evidence="2">7318</strain>
    </source>
</reference>
<dbReference type="GO" id="GO:0004519">
    <property type="term" value="F:endonuclease activity"/>
    <property type="evidence" value="ECO:0007669"/>
    <property type="project" value="UniProtKB-KW"/>
</dbReference>
<dbReference type="Proteomes" id="UP000780768">
    <property type="component" value="Unassembled WGS sequence"/>
</dbReference>
<keyword evidence="2" id="KW-0378">Hydrolase</keyword>
<proteinExistence type="predicted"/>
<keyword evidence="2" id="KW-0540">Nuclease</keyword>
<evidence type="ECO:0000259" key="1">
    <source>
        <dbReference type="Pfam" id="PF05685"/>
    </source>
</evidence>
<protein>
    <submittedName>
        <fullName evidence="2">Uma2 family endonuclease</fullName>
    </submittedName>
</protein>
<dbReference type="Pfam" id="PF05685">
    <property type="entry name" value="Uma2"/>
    <property type="match status" value="1"/>
</dbReference>
<evidence type="ECO:0000313" key="2">
    <source>
        <dbReference type="EMBL" id="HJF84516.1"/>
    </source>
</evidence>
<dbReference type="Gene3D" id="3.90.1570.10">
    <property type="entry name" value="tt1808, chain A"/>
    <property type="match status" value="1"/>
</dbReference>
<organism evidence="2 3">
    <name type="scientific">Megamonas hypermegale</name>
    <dbReference type="NCBI Taxonomy" id="158847"/>
    <lineage>
        <taxon>Bacteria</taxon>
        <taxon>Bacillati</taxon>
        <taxon>Bacillota</taxon>
        <taxon>Negativicutes</taxon>
        <taxon>Selenomonadales</taxon>
        <taxon>Selenomonadaceae</taxon>
        <taxon>Megamonas</taxon>
    </lineage>
</organism>
<dbReference type="AlphaFoldDB" id="A0A921HMF6"/>
<comment type="caution">
    <text evidence="2">The sequence shown here is derived from an EMBL/GenBank/DDBJ whole genome shotgun (WGS) entry which is preliminary data.</text>
</comment>
<sequence length="199" mass="23288">MDNLAYVDDFIMKRKTELIDGVVYMMSPRPRYEHITVSGNIFIMFGIYLKGKSCRTFPDGMDLFLDEKNRFVPDVMIVCDKNKIKYDGIHGAPDLVVEVLSKTTAQNDRAKKKDAYEKAGVKEYWIVDTWSKSVEVYLNNDGRFVLNHIYYYLTDEEIVENNALPDDDMNKIKKIDTEIQVSIFKDFKVKLKDIFEHIE</sequence>
<reference evidence="2" key="1">
    <citation type="journal article" date="2021" name="PeerJ">
        <title>Extensive microbial diversity within the chicken gut microbiome revealed by metagenomics and culture.</title>
        <authorList>
            <person name="Gilroy R."/>
            <person name="Ravi A."/>
            <person name="Getino M."/>
            <person name="Pursley I."/>
            <person name="Horton D.L."/>
            <person name="Alikhan N.F."/>
            <person name="Baker D."/>
            <person name="Gharbi K."/>
            <person name="Hall N."/>
            <person name="Watson M."/>
            <person name="Adriaenssens E.M."/>
            <person name="Foster-Nyarko E."/>
            <person name="Jarju S."/>
            <person name="Secka A."/>
            <person name="Antonio M."/>
            <person name="Oren A."/>
            <person name="Chaudhuri R.R."/>
            <person name="La Ragione R."/>
            <person name="Hildebrand F."/>
            <person name="Pallen M.J."/>
        </authorList>
    </citation>
    <scope>NUCLEOTIDE SEQUENCE</scope>
    <source>
        <strain evidence="2">7318</strain>
    </source>
</reference>
<dbReference type="EMBL" id="DYVR01000067">
    <property type="protein sequence ID" value="HJF84516.1"/>
    <property type="molecule type" value="Genomic_DNA"/>
</dbReference>
<dbReference type="CDD" id="cd06260">
    <property type="entry name" value="DUF820-like"/>
    <property type="match status" value="1"/>
</dbReference>
<gene>
    <name evidence="2" type="ORF">K8V65_02480</name>
</gene>
<accession>A0A921HMF6</accession>
<dbReference type="PANTHER" id="PTHR36558">
    <property type="entry name" value="GLR1098 PROTEIN"/>
    <property type="match status" value="1"/>
</dbReference>
<dbReference type="InterPro" id="IPR011335">
    <property type="entry name" value="Restrct_endonuc-II-like"/>
</dbReference>
<name>A0A921HMF6_9FIRM</name>
<feature type="domain" description="Putative restriction endonuclease" evidence="1">
    <location>
        <begin position="14"/>
        <end position="153"/>
    </location>
</feature>
<dbReference type="PANTHER" id="PTHR36558:SF1">
    <property type="entry name" value="RESTRICTION ENDONUCLEASE DOMAIN-CONTAINING PROTEIN-RELATED"/>
    <property type="match status" value="1"/>
</dbReference>
<dbReference type="SUPFAM" id="SSF52980">
    <property type="entry name" value="Restriction endonuclease-like"/>
    <property type="match status" value="1"/>
</dbReference>
<dbReference type="InterPro" id="IPR012296">
    <property type="entry name" value="Nuclease_put_TT1808"/>
</dbReference>
<keyword evidence="2" id="KW-0255">Endonuclease</keyword>
<dbReference type="InterPro" id="IPR008538">
    <property type="entry name" value="Uma2"/>
</dbReference>